<dbReference type="AlphaFoldDB" id="A0A6A6QXT1"/>
<sequence>MSYQNLSKYPSICLTPPPPPDSLRISGLLLTSCPDPAFFAGDMTSDYAIPGASNAHPAAGSSNADPAASSSTAHRAAGSSNAYPTGGLGFANYAYLPAGFANAYPAADTAKNDPFADRLNPAKTPSKRADTGAELSRLHNRIHNLVSDVEDKKKKIEHLTEFNTRLRNPAHHPDAALIAVKNAEIERLEKQLDQVKKSNKSKDNRVQRQLEHIHTLEHNVAYYKNMPMPGVEVMHRELNRQKSFHFQEVETYKFDTKRDKDTIKVQKEQIEAQKEQMKAQKEQMEAQEEQIKQLKLKDAEAQQKFQDVSQIMEQTIAEAAQHYQRFQQELAAREADSGALQRLAAAQLEIKSLTAAKDRAERNQEERMVARVRGAARLAAPGPAIKLPAEVLACYECWARNDPCDQGGVCRRCHENGLKCRRWRCAVSVDTNNCCPNVHSKLTHDFNGWLMTEIKRPVW</sequence>
<organism evidence="3 4">
    <name type="scientific">Lophium mytilinum</name>
    <dbReference type="NCBI Taxonomy" id="390894"/>
    <lineage>
        <taxon>Eukaryota</taxon>
        <taxon>Fungi</taxon>
        <taxon>Dikarya</taxon>
        <taxon>Ascomycota</taxon>
        <taxon>Pezizomycotina</taxon>
        <taxon>Dothideomycetes</taxon>
        <taxon>Pleosporomycetidae</taxon>
        <taxon>Mytilinidiales</taxon>
        <taxon>Mytilinidiaceae</taxon>
        <taxon>Lophium</taxon>
    </lineage>
</organism>
<dbReference type="EMBL" id="MU004187">
    <property type="protein sequence ID" value="KAF2496884.1"/>
    <property type="molecule type" value="Genomic_DNA"/>
</dbReference>
<feature type="coiled-coil region" evidence="1">
    <location>
        <begin position="260"/>
        <end position="363"/>
    </location>
</feature>
<accession>A0A6A6QXT1</accession>
<evidence type="ECO:0000313" key="4">
    <source>
        <dbReference type="Proteomes" id="UP000799750"/>
    </source>
</evidence>
<evidence type="ECO:0000256" key="2">
    <source>
        <dbReference type="SAM" id="MobiDB-lite"/>
    </source>
</evidence>
<gene>
    <name evidence="3" type="ORF">BU16DRAFT_607588</name>
</gene>
<reference evidence="3" key="1">
    <citation type="journal article" date="2020" name="Stud. Mycol.">
        <title>101 Dothideomycetes genomes: a test case for predicting lifestyles and emergence of pathogens.</title>
        <authorList>
            <person name="Haridas S."/>
            <person name="Albert R."/>
            <person name="Binder M."/>
            <person name="Bloem J."/>
            <person name="Labutti K."/>
            <person name="Salamov A."/>
            <person name="Andreopoulos B."/>
            <person name="Baker S."/>
            <person name="Barry K."/>
            <person name="Bills G."/>
            <person name="Bluhm B."/>
            <person name="Cannon C."/>
            <person name="Castanera R."/>
            <person name="Culley D."/>
            <person name="Daum C."/>
            <person name="Ezra D."/>
            <person name="Gonzalez J."/>
            <person name="Henrissat B."/>
            <person name="Kuo A."/>
            <person name="Liang C."/>
            <person name="Lipzen A."/>
            <person name="Lutzoni F."/>
            <person name="Magnuson J."/>
            <person name="Mondo S."/>
            <person name="Nolan M."/>
            <person name="Ohm R."/>
            <person name="Pangilinan J."/>
            <person name="Park H.-J."/>
            <person name="Ramirez L."/>
            <person name="Alfaro M."/>
            <person name="Sun H."/>
            <person name="Tritt A."/>
            <person name="Yoshinaga Y."/>
            <person name="Zwiers L.-H."/>
            <person name="Turgeon B."/>
            <person name="Goodwin S."/>
            <person name="Spatafora J."/>
            <person name="Crous P."/>
            <person name="Grigoriev I."/>
        </authorList>
    </citation>
    <scope>NUCLEOTIDE SEQUENCE</scope>
    <source>
        <strain evidence="3">CBS 269.34</strain>
    </source>
</reference>
<name>A0A6A6QXT1_9PEZI</name>
<evidence type="ECO:0000313" key="3">
    <source>
        <dbReference type="EMBL" id="KAF2496884.1"/>
    </source>
</evidence>
<feature type="compositionally biased region" description="Polar residues" evidence="2">
    <location>
        <begin position="60"/>
        <end position="79"/>
    </location>
</feature>
<evidence type="ECO:0000256" key="1">
    <source>
        <dbReference type="SAM" id="Coils"/>
    </source>
</evidence>
<keyword evidence="4" id="KW-1185">Reference proteome</keyword>
<dbReference type="Proteomes" id="UP000799750">
    <property type="component" value="Unassembled WGS sequence"/>
</dbReference>
<feature type="region of interest" description="Disordered" evidence="2">
    <location>
        <begin position="114"/>
        <end position="134"/>
    </location>
</feature>
<proteinExistence type="predicted"/>
<feature type="region of interest" description="Disordered" evidence="2">
    <location>
        <begin position="55"/>
        <end position="79"/>
    </location>
</feature>
<protein>
    <submittedName>
        <fullName evidence="3">Uncharacterized protein</fullName>
    </submittedName>
</protein>
<feature type="coiled-coil region" evidence="1">
    <location>
        <begin position="135"/>
        <end position="205"/>
    </location>
</feature>
<keyword evidence="1" id="KW-0175">Coiled coil</keyword>
<dbReference type="OrthoDB" id="3777260at2759"/>